<comment type="similarity">
    <text evidence="6">Belongs to the methyltransferase superfamily. RlmG family.</text>
</comment>
<evidence type="ECO:0000256" key="6">
    <source>
        <dbReference type="HAMAP-Rule" id="MF_01859"/>
    </source>
</evidence>
<reference evidence="10" key="1">
    <citation type="journal article" date="2019" name="Int. J. Syst. Evol. Microbiol.">
        <title>The Global Catalogue of Microorganisms (GCM) 10K type strain sequencing project: providing services to taxonomists for standard genome sequencing and annotation.</title>
        <authorList>
            <consortium name="The Broad Institute Genomics Platform"/>
            <consortium name="The Broad Institute Genome Sequencing Center for Infectious Disease"/>
            <person name="Wu L."/>
            <person name="Ma J."/>
        </authorList>
    </citation>
    <scope>NUCLEOTIDE SEQUENCE [LARGE SCALE GENOMIC DNA]</scope>
    <source>
        <strain evidence="10">NBRC 103166</strain>
    </source>
</reference>
<keyword evidence="1 6" id="KW-0963">Cytoplasm</keyword>
<evidence type="ECO:0000259" key="8">
    <source>
        <dbReference type="Pfam" id="PF26049"/>
    </source>
</evidence>
<evidence type="ECO:0000256" key="3">
    <source>
        <dbReference type="ARBA" id="ARBA00022603"/>
    </source>
</evidence>
<keyword evidence="10" id="KW-1185">Reference proteome</keyword>
<sequence>MNELFTIAEQNLVLHRHPRHKKETLQAWDSADEYLINHFTENELEKQLGEDGQLLIINDGFGALSCFFENIKRTTITDSYLSLSSIKLNMQRNNCSEDNILLQDCLQAFPENVKVVLIKVPKTNSYLEYLLQQLRAVVGPDTIIVAAGKVNMIHNSTLDLFEKYIGSTKTSLAKKKSRLIFSLVERQNVPEDEIAVTWELEKQEWKIHNHANVFSRNHLDIGGRYLMENLPKGDFTKVVDLGCGNGVVGMTAMETYPEAHVTFIDESYMAVDSARINVIKNFEEERSDNARFVVNNGLLGFKGGSYDLILCNPPFHQQQAITDHIAWSMFNEARFALAENGELVIVGNRHLDYQDKLERIFGNCELVTENKKFVILRAVKMD</sequence>
<dbReference type="RefSeq" id="WP_284203181.1">
    <property type="nucleotide sequence ID" value="NZ_BSPQ01000002.1"/>
</dbReference>
<comment type="catalytic activity">
    <reaction evidence="6">
        <text>guanosine(1835) in 23S rRNA + S-adenosyl-L-methionine = N(2)-methylguanosine(1835) in 23S rRNA + S-adenosyl-L-homocysteine + H(+)</text>
        <dbReference type="Rhea" id="RHEA:42744"/>
        <dbReference type="Rhea" id="RHEA-COMP:10217"/>
        <dbReference type="Rhea" id="RHEA-COMP:10218"/>
        <dbReference type="ChEBI" id="CHEBI:15378"/>
        <dbReference type="ChEBI" id="CHEBI:57856"/>
        <dbReference type="ChEBI" id="CHEBI:59789"/>
        <dbReference type="ChEBI" id="CHEBI:74269"/>
        <dbReference type="ChEBI" id="CHEBI:74481"/>
        <dbReference type="EC" id="2.1.1.174"/>
    </reaction>
</comment>
<dbReference type="PANTHER" id="PTHR47816:SF5">
    <property type="entry name" value="RIBOSOMAL RNA LARGE SUBUNIT METHYLTRANSFERASE G"/>
    <property type="match status" value="1"/>
</dbReference>
<organism evidence="9 10">
    <name type="scientific">Psychromonas marina</name>
    <dbReference type="NCBI Taxonomy" id="88364"/>
    <lineage>
        <taxon>Bacteria</taxon>
        <taxon>Pseudomonadati</taxon>
        <taxon>Pseudomonadota</taxon>
        <taxon>Gammaproteobacteria</taxon>
        <taxon>Alteromonadales</taxon>
        <taxon>Psychromonadaceae</taxon>
        <taxon>Psychromonas</taxon>
    </lineage>
</organism>
<feature type="domain" description="RlmG N-terminal" evidence="8">
    <location>
        <begin position="4"/>
        <end position="183"/>
    </location>
</feature>
<evidence type="ECO:0000256" key="4">
    <source>
        <dbReference type="ARBA" id="ARBA00022679"/>
    </source>
</evidence>
<dbReference type="Gene3D" id="3.40.50.150">
    <property type="entry name" value="Vaccinia Virus protein VP39"/>
    <property type="match status" value="2"/>
</dbReference>
<dbReference type="InterPro" id="IPR007848">
    <property type="entry name" value="Small_mtfrase_dom"/>
</dbReference>
<evidence type="ECO:0000256" key="5">
    <source>
        <dbReference type="ARBA" id="ARBA00022691"/>
    </source>
</evidence>
<evidence type="ECO:0000256" key="2">
    <source>
        <dbReference type="ARBA" id="ARBA00022552"/>
    </source>
</evidence>
<evidence type="ECO:0000313" key="10">
    <source>
        <dbReference type="Proteomes" id="UP001157353"/>
    </source>
</evidence>
<dbReference type="Pfam" id="PF26049">
    <property type="entry name" value="RLMG_N"/>
    <property type="match status" value="1"/>
</dbReference>
<dbReference type="PIRSF" id="PIRSF037565">
    <property type="entry name" value="RRNA_m2G_Mtase_RsmD_prd"/>
    <property type="match status" value="1"/>
</dbReference>
<dbReference type="Proteomes" id="UP001157353">
    <property type="component" value="Unassembled WGS sequence"/>
</dbReference>
<dbReference type="Pfam" id="PF05175">
    <property type="entry name" value="MTS"/>
    <property type="match status" value="1"/>
</dbReference>
<dbReference type="InterPro" id="IPR002052">
    <property type="entry name" value="DNA_methylase_N6_adenine_CS"/>
</dbReference>
<dbReference type="PROSITE" id="PS00092">
    <property type="entry name" value="N6_MTASE"/>
    <property type="match status" value="1"/>
</dbReference>
<dbReference type="EMBL" id="BSPQ01000002">
    <property type="protein sequence ID" value="GLS90058.1"/>
    <property type="molecule type" value="Genomic_DNA"/>
</dbReference>
<dbReference type="InterPro" id="IPR017237">
    <property type="entry name" value="RLMG"/>
</dbReference>
<dbReference type="PANTHER" id="PTHR47816">
    <property type="entry name" value="RIBOSOMAL RNA SMALL SUBUNIT METHYLTRANSFERASE C"/>
    <property type="match status" value="1"/>
</dbReference>
<protein>
    <recommendedName>
        <fullName evidence="6">Ribosomal RNA large subunit methyltransferase G</fullName>
        <ecNumber evidence="6">2.1.1.174</ecNumber>
    </recommendedName>
    <alternativeName>
        <fullName evidence="6">23S rRNA m2G1835 methyltransferase</fullName>
    </alternativeName>
    <alternativeName>
        <fullName evidence="6">rRNA (guanine-N(2)-)-methyltransferase RlmG</fullName>
    </alternativeName>
</protein>
<dbReference type="GO" id="GO:0008168">
    <property type="term" value="F:methyltransferase activity"/>
    <property type="evidence" value="ECO:0007669"/>
    <property type="project" value="UniProtKB-KW"/>
</dbReference>
<dbReference type="InterPro" id="IPR046977">
    <property type="entry name" value="RsmC/RlmG"/>
</dbReference>
<accession>A0ABQ6DYW4</accession>
<dbReference type="GO" id="GO:0032259">
    <property type="term" value="P:methylation"/>
    <property type="evidence" value="ECO:0007669"/>
    <property type="project" value="UniProtKB-KW"/>
</dbReference>
<dbReference type="InterPro" id="IPR029063">
    <property type="entry name" value="SAM-dependent_MTases_sf"/>
</dbReference>
<keyword evidence="5 6" id="KW-0949">S-adenosyl-L-methionine</keyword>
<comment type="subcellular location">
    <subcellularLocation>
        <location evidence="6">Cytoplasm</location>
    </subcellularLocation>
</comment>
<keyword evidence="2 6" id="KW-0698">rRNA processing</keyword>
<proteinExistence type="inferred from homology"/>
<dbReference type="InterPro" id="IPR058679">
    <property type="entry name" value="RlmG_N"/>
</dbReference>
<dbReference type="SUPFAM" id="SSF53335">
    <property type="entry name" value="S-adenosyl-L-methionine-dependent methyltransferases"/>
    <property type="match status" value="1"/>
</dbReference>
<dbReference type="EC" id="2.1.1.174" evidence="6"/>
<evidence type="ECO:0000259" key="7">
    <source>
        <dbReference type="Pfam" id="PF05175"/>
    </source>
</evidence>
<feature type="domain" description="Methyltransferase small" evidence="7">
    <location>
        <begin position="204"/>
        <end position="377"/>
    </location>
</feature>
<comment type="function">
    <text evidence="6">Specifically methylates the guanine in position 1835 (m2G1835) of 23S rRNA.</text>
</comment>
<evidence type="ECO:0000256" key="1">
    <source>
        <dbReference type="ARBA" id="ARBA00022490"/>
    </source>
</evidence>
<gene>
    <name evidence="6 9" type="primary">rlmG</name>
    <name evidence="9" type="ORF">GCM10007916_11250</name>
</gene>
<keyword evidence="3 6" id="KW-0489">Methyltransferase</keyword>
<name>A0ABQ6DYW4_9GAMM</name>
<keyword evidence="4 6" id="KW-0808">Transferase</keyword>
<evidence type="ECO:0000313" key="9">
    <source>
        <dbReference type="EMBL" id="GLS90058.1"/>
    </source>
</evidence>
<dbReference type="CDD" id="cd02440">
    <property type="entry name" value="AdoMet_MTases"/>
    <property type="match status" value="1"/>
</dbReference>
<dbReference type="HAMAP" id="MF_01859">
    <property type="entry name" value="23SrRNA_methyltr_G"/>
    <property type="match status" value="1"/>
</dbReference>
<comment type="caution">
    <text evidence="9">The sequence shown here is derived from an EMBL/GenBank/DDBJ whole genome shotgun (WGS) entry which is preliminary data.</text>
</comment>